<accession>A0A6N7X983</accession>
<keyword evidence="4" id="KW-0788">Thiol protease</keyword>
<dbReference type="PROSITE" id="PS51935">
    <property type="entry name" value="NLPC_P60"/>
    <property type="match status" value="1"/>
</dbReference>
<dbReference type="InterPro" id="IPR038765">
    <property type="entry name" value="Papain-like_cys_pep_sf"/>
</dbReference>
<gene>
    <name evidence="8" type="ORF">FYJ68_03100</name>
</gene>
<feature type="chain" id="PRO_5026698463" evidence="6">
    <location>
        <begin position="31"/>
        <end position="656"/>
    </location>
</feature>
<dbReference type="Gene3D" id="3.90.1720.10">
    <property type="entry name" value="endopeptidase domain like (from Nostoc punctiforme)"/>
    <property type="match status" value="1"/>
</dbReference>
<dbReference type="Proteomes" id="UP000469325">
    <property type="component" value="Unassembled WGS sequence"/>
</dbReference>
<comment type="caution">
    <text evidence="8">The sequence shown here is derived from an EMBL/GenBank/DDBJ whole genome shotgun (WGS) entry which is preliminary data.</text>
</comment>
<evidence type="ECO:0000256" key="2">
    <source>
        <dbReference type="ARBA" id="ARBA00022670"/>
    </source>
</evidence>
<comment type="similarity">
    <text evidence="1">Belongs to the peptidase C40 family.</text>
</comment>
<dbReference type="AlphaFoldDB" id="A0A6N7X983"/>
<name>A0A6N7X983_9ACTN</name>
<feature type="signal peptide" evidence="6">
    <location>
        <begin position="1"/>
        <end position="30"/>
    </location>
</feature>
<dbReference type="EMBL" id="VUNC01000002">
    <property type="protein sequence ID" value="MST72100.1"/>
    <property type="molecule type" value="Genomic_DNA"/>
</dbReference>
<dbReference type="InterPro" id="IPR000064">
    <property type="entry name" value="NLP_P60_dom"/>
</dbReference>
<sequence length="656" mass="69595">MGLDRMHVAAWVTGASVIAAMGAAPTAALAEEIAATGTAGAVVASPAEGQAPAAVEVRESVGEKFAVPADGLDTGRQGTPAEEVGDSAPGGVSAEGSTADADGGNEQQVVSSSDVASADASASGQTAQQGGSEGEADQRVTQGPDDAATDDEAAGGSSQSVVTQQGDAPADGGQAGDSPSQAAAADQAARAAQAKAPDSNMYRMYNPNSGEHFYTAQLGEARMLFGVGWRWEGIAWMAPASSDAPVYRLYNPNAGDHHYTTSAAERDMLVKAGWRYEGIGWYSAGANEVPLYRQYNPNAKAGAHNFTANKGENDHLVGLGWRGEGISWYGTRSAHQAIQGFWTVTRAYGSLQRYWVGADASLATSRVITPDEGAGYYALAASDGSVYHTVTDLGDGTTLLAESNGRLCASPAGWMVTTTYTGDYRRYWVVDTGKGYGVARNGLFSQGGSQYYGVPSTGYVVTNGCVRLAGAWYYGDADGHLSKLTTGKIGWQNPRQYYQVSAYDVRKVGSGPFSYIRHSVISPDATREQVVRAFLQTARLYLGTPYKWDYALAPGVGTDCAGLVQSCMESVGMQTPYNSYDHRYNSWQDHNANNMFADPKIKKVAVSDRQPGDIVFYKGHVGIYVGNDTIINAYPPQVEYDSMWRWTVRGIGRLFV</sequence>
<organism evidence="8 9">
    <name type="scientific">Olsenella porci</name>
    <dbReference type="NCBI Taxonomy" id="2652279"/>
    <lineage>
        <taxon>Bacteria</taxon>
        <taxon>Bacillati</taxon>
        <taxon>Actinomycetota</taxon>
        <taxon>Coriobacteriia</taxon>
        <taxon>Coriobacteriales</taxon>
        <taxon>Atopobiaceae</taxon>
        <taxon>Olsenella</taxon>
    </lineage>
</organism>
<keyword evidence="6" id="KW-0732">Signal</keyword>
<dbReference type="Pfam" id="PF18885">
    <property type="entry name" value="DUF5648"/>
    <property type="match status" value="1"/>
</dbReference>
<dbReference type="SUPFAM" id="SSF54001">
    <property type="entry name" value="Cysteine proteinases"/>
    <property type="match status" value="1"/>
</dbReference>
<dbReference type="GO" id="GO:0008234">
    <property type="term" value="F:cysteine-type peptidase activity"/>
    <property type="evidence" value="ECO:0007669"/>
    <property type="project" value="UniProtKB-KW"/>
</dbReference>
<evidence type="ECO:0000313" key="8">
    <source>
        <dbReference type="EMBL" id="MST72100.1"/>
    </source>
</evidence>
<reference evidence="8 9" key="1">
    <citation type="submission" date="2019-08" db="EMBL/GenBank/DDBJ databases">
        <title>In-depth cultivation of the pig gut microbiome towards novel bacterial diversity and tailored functional studies.</title>
        <authorList>
            <person name="Wylensek D."/>
            <person name="Hitch T.C.A."/>
            <person name="Clavel T."/>
        </authorList>
    </citation>
    <scope>NUCLEOTIDE SEQUENCE [LARGE SCALE GENOMIC DNA]</scope>
    <source>
        <strain evidence="8 9">CA-Schmier-601-WT-1</strain>
    </source>
</reference>
<feature type="compositionally biased region" description="Low complexity" evidence="5">
    <location>
        <begin position="164"/>
        <end position="196"/>
    </location>
</feature>
<dbReference type="PANTHER" id="PTHR47053">
    <property type="entry name" value="MUREIN DD-ENDOPEPTIDASE MEPH-RELATED"/>
    <property type="match status" value="1"/>
</dbReference>
<feature type="domain" description="NlpC/P60" evidence="7">
    <location>
        <begin position="528"/>
        <end position="656"/>
    </location>
</feature>
<evidence type="ECO:0000256" key="3">
    <source>
        <dbReference type="ARBA" id="ARBA00022801"/>
    </source>
</evidence>
<proteinExistence type="inferred from homology"/>
<dbReference type="InterPro" id="IPR043708">
    <property type="entry name" value="DUF5648"/>
</dbReference>
<keyword evidence="3" id="KW-0378">Hydrolase</keyword>
<evidence type="ECO:0000256" key="5">
    <source>
        <dbReference type="SAM" id="MobiDB-lite"/>
    </source>
</evidence>
<protein>
    <submittedName>
        <fullName evidence="8">NlpC/P60 family protein</fullName>
    </submittedName>
</protein>
<keyword evidence="9" id="KW-1185">Reference proteome</keyword>
<dbReference type="PANTHER" id="PTHR47053:SF1">
    <property type="entry name" value="MUREIN DD-ENDOPEPTIDASE MEPH-RELATED"/>
    <property type="match status" value="1"/>
</dbReference>
<evidence type="ECO:0000256" key="4">
    <source>
        <dbReference type="ARBA" id="ARBA00022807"/>
    </source>
</evidence>
<dbReference type="RefSeq" id="WP_154433893.1">
    <property type="nucleotide sequence ID" value="NZ_VUNC01000002.1"/>
</dbReference>
<dbReference type="InterPro" id="IPR051202">
    <property type="entry name" value="Peptidase_C40"/>
</dbReference>
<evidence type="ECO:0000259" key="7">
    <source>
        <dbReference type="PROSITE" id="PS51935"/>
    </source>
</evidence>
<feature type="compositionally biased region" description="Low complexity" evidence="5">
    <location>
        <begin position="109"/>
        <end position="123"/>
    </location>
</feature>
<dbReference type="Pfam" id="PF00877">
    <property type="entry name" value="NLPC_P60"/>
    <property type="match status" value="1"/>
</dbReference>
<evidence type="ECO:0000256" key="6">
    <source>
        <dbReference type="SAM" id="SignalP"/>
    </source>
</evidence>
<evidence type="ECO:0000313" key="9">
    <source>
        <dbReference type="Proteomes" id="UP000469325"/>
    </source>
</evidence>
<dbReference type="GO" id="GO:0006508">
    <property type="term" value="P:proteolysis"/>
    <property type="evidence" value="ECO:0007669"/>
    <property type="project" value="UniProtKB-KW"/>
</dbReference>
<evidence type="ECO:0000256" key="1">
    <source>
        <dbReference type="ARBA" id="ARBA00007074"/>
    </source>
</evidence>
<keyword evidence="2" id="KW-0645">Protease</keyword>
<feature type="region of interest" description="Disordered" evidence="5">
    <location>
        <begin position="65"/>
        <end position="196"/>
    </location>
</feature>